<reference evidence="3" key="1">
    <citation type="submission" date="2016-01" db="EMBL/GenBank/DDBJ databases">
        <authorList>
            <person name="Mitreva M."/>
            <person name="Pepin K.H."/>
            <person name="Mihindukulasuriya K.A."/>
            <person name="Fulton R."/>
            <person name="Fronick C."/>
            <person name="O'Laughlin M."/>
            <person name="Miner T."/>
            <person name="Herter B."/>
            <person name="Rosa B.A."/>
            <person name="Cordes M."/>
            <person name="Tomlinson C."/>
            <person name="Wollam A."/>
            <person name="Palsikar V.B."/>
            <person name="Mardis E.R."/>
            <person name="Wilson R.K."/>
        </authorList>
    </citation>
    <scope>NUCLEOTIDE SEQUENCE [LARGE SCALE GENOMIC DNA]</scope>
    <source>
        <strain evidence="3">MJR7716</strain>
    </source>
</reference>
<dbReference type="OrthoDB" id="1108959at2"/>
<dbReference type="SUPFAM" id="SSF48452">
    <property type="entry name" value="TPR-like"/>
    <property type="match status" value="1"/>
</dbReference>
<dbReference type="AlphaFoldDB" id="A0A133PXJ5"/>
<dbReference type="STRING" id="28128.HMPREF3226_02206"/>
<gene>
    <name evidence="2" type="ORF">HMPREF3226_02206</name>
</gene>
<evidence type="ECO:0000256" key="1">
    <source>
        <dbReference type="PROSITE-ProRule" id="PRU00339"/>
    </source>
</evidence>
<organism evidence="2 3">
    <name type="scientific">Prevotella corporis</name>
    <dbReference type="NCBI Taxonomy" id="28128"/>
    <lineage>
        <taxon>Bacteria</taxon>
        <taxon>Pseudomonadati</taxon>
        <taxon>Bacteroidota</taxon>
        <taxon>Bacteroidia</taxon>
        <taxon>Bacteroidales</taxon>
        <taxon>Prevotellaceae</taxon>
        <taxon>Prevotella</taxon>
    </lineage>
</organism>
<accession>A0A133PXJ5</accession>
<dbReference type="RefSeq" id="WP_060941131.1">
    <property type="nucleotide sequence ID" value="NZ_KQ957308.1"/>
</dbReference>
<dbReference type="Proteomes" id="UP000070533">
    <property type="component" value="Unassembled WGS sequence"/>
</dbReference>
<sequence>MNAEQTINATLEKLDMSRLGEAILLLKNLYYGKASLIGHEEFLAVAHDYDLMCDYHLRGFVDPQRETLYKSLLQRLYRVVADLDISWRCKNKTTYVNAFRSADRLNMAHGFLRSVLENFVSEVALLSLEPETVRQTKMEEIYARHQTFVDRLFNSILVSCQWTNSDADFYAELLTSPTIDANDQQVIVSAITLSAMNVYDLNKLRVLVDVYTKASEEGVRQRSLVGWVLALGDHPMFGGEQSALIEGFFHQEEVLHELVSLQMQFFHCMDAERDNDKIQRDIMPNLVQNSGLDISRFGISEKEDDPMESIMHPDADEQKMEIMEENIQKMMKMQEQGSDIYFGGFRQMKRFPFFNDLSNWFAPFFVQHPGLMEVTRKLGDTQFLELLLEKGHFCESDKYSLALAMSSVISKLPANMLEVLKSGDTIGFGDNKEVSDKPTYLRRMYLQDLYRFFRINQQQRNDLSDPFTESMNSKSFFFVNEAFNPFLIEKQMLSVALFLNKYKHYDHLHSLLACFDSESVNFKILKAYDAVRNDDLTTAYECFDCVLDKEPYNEWALKGMANLNMQTKAFSEAIEHYEKLMELQPEKKFYAINYSLCLMFSDRNKEALNKLYELNLNHPDDKSILRVLAWVLLCDKNAVKAQAIYGQLLADGPVSEDYLNAAYAQWISRNIAEARDYFRKWQELEPQKDIMIEFFNDNSMLIANGITPTDQQLMLGLVNDRRNSGEELLS</sequence>
<keyword evidence="1" id="KW-0802">TPR repeat</keyword>
<dbReference type="SMART" id="SM00028">
    <property type="entry name" value="TPR"/>
    <property type="match status" value="3"/>
</dbReference>
<dbReference type="eggNOG" id="COG0457">
    <property type="taxonomic scope" value="Bacteria"/>
</dbReference>
<feature type="repeat" description="TPR" evidence="1">
    <location>
        <begin position="554"/>
        <end position="587"/>
    </location>
</feature>
<dbReference type="PATRIC" id="fig|28128.5.peg.2270"/>
<proteinExistence type="predicted"/>
<evidence type="ECO:0000313" key="2">
    <source>
        <dbReference type="EMBL" id="KXA34741.1"/>
    </source>
</evidence>
<dbReference type="PROSITE" id="PS50005">
    <property type="entry name" value="TPR"/>
    <property type="match status" value="1"/>
</dbReference>
<evidence type="ECO:0000313" key="3">
    <source>
        <dbReference type="Proteomes" id="UP000070533"/>
    </source>
</evidence>
<comment type="caution">
    <text evidence="2">The sequence shown here is derived from an EMBL/GenBank/DDBJ whole genome shotgun (WGS) entry which is preliminary data.</text>
</comment>
<dbReference type="Gene3D" id="1.25.40.10">
    <property type="entry name" value="Tetratricopeptide repeat domain"/>
    <property type="match status" value="1"/>
</dbReference>
<protein>
    <submittedName>
        <fullName evidence="2">Tetratricopeptide repeat protein</fullName>
    </submittedName>
</protein>
<dbReference type="InterPro" id="IPR011990">
    <property type="entry name" value="TPR-like_helical_dom_sf"/>
</dbReference>
<name>A0A133PXJ5_9BACT</name>
<dbReference type="InterPro" id="IPR019734">
    <property type="entry name" value="TPR_rpt"/>
</dbReference>
<dbReference type="EMBL" id="LRQG01000197">
    <property type="protein sequence ID" value="KXA34741.1"/>
    <property type="molecule type" value="Genomic_DNA"/>
</dbReference>
<keyword evidence="3" id="KW-1185">Reference proteome</keyword>